<reference evidence="1 2" key="1">
    <citation type="submission" date="2018-02" db="EMBL/GenBank/DDBJ databases">
        <title>Genomic Encyclopedia of Archaeal and Bacterial Type Strains, Phase II (KMG-II): from individual species to whole genera.</title>
        <authorList>
            <person name="Goeker M."/>
        </authorList>
    </citation>
    <scope>NUCLEOTIDE SEQUENCE [LARGE SCALE GENOMIC DNA]</scope>
    <source>
        <strain evidence="1 2">DSM 3808</strain>
    </source>
</reference>
<name>A0A2S6HWS3_9FIRM</name>
<gene>
    <name evidence="1" type="ORF">BXY41_102138</name>
</gene>
<dbReference type="Proteomes" id="UP000237749">
    <property type="component" value="Unassembled WGS sequence"/>
</dbReference>
<dbReference type="RefSeq" id="WP_146088549.1">
    <property type="nucleotide sequence ID" value="NZ_PTJA01000002.1"/>
</dbReference>
<proteinExistence type="predicted"/>
<evidence type="ECO:0000313" key="2">
    <source>
        <dbReference type="Proteomes" id="UP000237749"/>
    </source>
</evidence>
<accession>A0A2S6HWS3</accession>
<organism evidence="1 2">
    <name type="scientific">Lacrimispora xylanisolvens</name>
    <dbReference type="NCBI Taxonomy" id="384636"/>
    <lineage>
        <taxon>Bacteria</taxon>
        <taxon>Bacillati</taxon>
        <taxon>Bacillota</taxon>
        <taxon>Clostridia</taxon>
        <taxon>Lachnospirales</taxon>
        <taxon>Lachnospiraceae</taxon>
        <taxon>Lacrimispora</taxon>
    </lineage>
</organism>
<protein>
    <submittedName>
        <fullName evidence="1">Uncharacterized protein</fullName>
    </submittedName>
</protein>
<evidence type="ECO:0000313" key="1">
    <source>
        <dbReference type="EMBL" id="PPK82450.1"/>
    </source>
</evidence>
<sequence length="69" mass="7529">MVTTGANPKQAIIMSELKNNFGKSVSNGIFSAAGKVFFPTGSKMEKAVQKGYYNIIQSMVSSQCYKDQK</sequence>
<dbReference type="AlphaFoldDB" id="A0A2S6HWS3"/>
<comment type="caution">
    <text evidence="1">The sequence shown here is derived from an EMBL/GenBank/DDBJ whole genome shotgun (WGS) entry which is preliminary data.</text>
</comment>
<keyword evidence="2" id="KW-1185">Reference proteome</keyword>
<dbReference type="EMBL" id="PTJA01000002">
    <property type="protein sequence ID" value="PPK82450.1"/>
    <property type="molecule type" value="Genomic_DNA"/>
</dbReference>